<name>A0ABY5N2I2_9ACTN</name>
<evidence type="ECO:0000313" key="3">
    <source>
        <dbReference type="Proteomes" id="UP001060150"/>
    </source>
</evidence>
<accession>A0ABY5N2I2</accession>
<dbReference type="EMBL" id="CP102332">
    <property type="protein sequence ID" value="UUS30108.1"/>
    <property type="molecule type" value="Genomic_DNA"/>
</dbReference>
<feature type="region of interest" description="Disordered" evidence="1">
    <location>
        <begin position="1"/>
        <end position="48"/>
    </location>
</feature>
<proteinExistence type="predicted"/>
<sequence length="674" mass="75278">MNDSPPLGGNGPAAQVHTGHGTQNNYTFFSNGDADPRRLADSSQGKAPRAVAEDELKWLRHRFIHPVGYTTAYDVLEERHTVLVDGSPGSGRRATARVLLCSLPRKEGRFLELLPYREAEEEWLDPQQVGEADQLLLDLSGRDEQDWPHVEARLSGFRKVVRDRRAHLAVVLPHRVGRLLSPEYGALRVEISRPPRHRLEHDLIKRRLRLAGLDATVADPLPARLRQHLDQRPPLREVADLAHLLCEAGRSAGPGESFLHWCEAAIAAVTDCGPDVVDLLKRLRRAPHRALLLSAAMLHGARADTVHLAATRLLADVSHPENTTSLLERQGLGGRLERIRAGQGPDRLVRFDKLRFDEAVRDHFWDNHPDLHGPLRDWVGSALWLPGLTDADAERLVIRFAEQCCRTRRPEDLFHLVERWASRTDRGAAVRAAAHLLKYGVHDHRIGRDCRNRIYKWATDRNISKGLRRVLISVCFAVLPVRHPYAAMVRLHHLATHEGPGTEAREALVELALGDHRLHRWMLGRLARPGTQRNRGTDLALFLPLTDPARLLAVGGRAVPLVAEAEVVRSLVDGWRGVLRDVAWEAWRRPVYAWLGACVSAETRYAHLLLDVLVEACQESSEAQVRLYATARSWATGCSPGDASRGAVAEVVMQKISESQRSNRAAGNEEAPAP</sequence>
<gene>
    <name evidence="2" type="ORF">NRO40_04175</name>
</gene>
<keyword evidence="3" id="KW-1185">Reference proteome</keyword>
<protein>
    <submittedName>
        <fullName evidence="2">Uncharacterized protein</fullName>
    </submittedName>
</protein>
<evidence type="ECO:0000313" key="2">
    <source>
        <dbReference type="EMBL" id="UUS30108.1"/>
    </source>
</evidence>
<feature type="compositionally biased region" description="Polar residues" evidence="1">
    <location>
        <begin position="20"/>
        <end position="30"/>
    </location>
</feature>
<reference evidence="2" key="1">
    <citation type="submission" date="2022-08" db="EMBL/GenBank/DDBJ databases">
        <title>Streptomyces changanensis sp. nov., an actinomycete isolated from soil.</title>
        <authorList>
            <person name="Wu H."/>
            <person name="Han L."/>
        </authorList>
    </citation>
    <scope>NUCLEOTIDE SEQUENCE</scope>
    <source>
        <strain evidence="2">HL-66</strain>
    </source>
</reference>
<dbReference type="RefSeq" id="WP_257375330.1">
    <property type="nucleotide sequence ID" value="NZ_CP102332.1"/>
</dbReference>
<organism evidence="2 3">
    <name type="scientific">Streptomyces changanensis</name>
    <dbReference type="NCBI Taxonomy" id="2964669"/>
    <lineage>
        <taxon>Bacteria</taxon>
        <taxon>Bacillati</taxon>
        <taxon>Actinomycetota</taxon>
        <taxon>Actinomycetes</taxon>
        <taxon>Kitasatosporales</taxon>
        <taxon>Streptomycetaceae</taxon>
        <taxon>Streptomyces</taxon>
    </lineage>
</organism>
<dbReference type="Proteomes" id="UP001060150">
    <property type="component" value="Chromosome"/>
</dbReference>
<evidence type="ECO:0000256" key="1">
    <source>
        <dbReference type="SAM" id="MobiDB-lite"/>
    </source>
</evidence>